<protein>
    <submittedName>
        <fullName evidence="8">Transcription coactivator p15</fullName>
    </submittedName>
</protein>
<dbReference type="GO" id="GO:0060261">
    <property type="term" value="P:positive regulation of transcription initiation by RNA polymerase II"/>
    <property type="evidence" value="ECO:0007669"/>
    <property type="project" value="InterPro"/>
</dbReference>
<reference evidence="8 9" key="1">
    <citation type="submission" date="2016-05" db="EMBL/GenBank/DDBJ databases">
        <title>Nuclear genome of Blastocystis sp. subtype 1 NandII.</title>
        <authorList>
            <person name="Gentekaki E."/>
            <person name="Curtis B."/>
            <person name="Stairs C."/>
            <person name="Eme L."/>
            <person name="Herman E."/>
            <person name="Klimes V."/>
            <person name="Arias M.C."/>
            <person name="Elias M."/>
            <person name="Hilliou F."/>
            <person name="Klute M."/>
            <person name="Malik S.-B."/>
            <person name="Pightling A."/>
            <person name="Rachubinski R."/>
            <person name="Salas D."/>
            <person name="Schlacht A."/>
            <person name="Suga H."/>
            <person name="Archibald J."/>
            <person name="Ball S.G."/>
            <person name="Clark G."/>
            <person name="Dacks J."/>
            <person name="Van Der Giezen M."/>
            <person name="Tsaousis A."/>
            <person name="Roger A."/>
        </authorList>
    </citation>
    <scope>NUCLEOTIDE SEQUENCE [LARGE SCALE GENOMIC DNA]</scope>
    <source>
        <strain evidence="9">ATCC 50177 / NandII</strain>
    </source>
</reference>
<dbReference type="InterPro" id="IPR003173">
    <property type="entry name" value="PC4_C"/>
</dbReference>
<evidence type="ECO:0000256" key="6">
    <source>
        <dbReference type="ARBA" id="ARBA00023242"/>
    </source>
</evidence>
<sequence length="107" mass="12420">MQRSFSCIRSISKNPTVFKRSFAWISEPRFDDQFGWLISISSRKAINVSEFRGQPAVSIREYTKLDDGRTSPTKKGIFMTEDNYKALMQCEKEIKTLIEKTKKGETE</sequence>
<dbReference type="GO" id="GO:0003677">
    <property type="term" value="F:DNA binding"/>
    <property type="evidence" value="ECO:0007669"/>
    <property type="project" value="UniProtKB-KW"/>
</dbReference>
<dbReference type="SUPFAM" id="SSF54447">
    <property type="entry name" value="ssDNA-binding transcriptional regulator domain"/>
    <property type="match status" value="1"/>
</dbReference>
<evidence type="ECO:0000313" key="8">
    <source>
        <dbReference type="EMBL" id="OAO14320.1"/>
    </source>
</evidence>
<dbReference type="Proteomes" id="UP000078348">
    <property type="component" value="Unassembled WGS sequence"/>
</dbReference>
<keyword evidence="9" id="KW-1185">Reference proteome</keyword>
<dbReference type="InterPro" id="IPR009044">
    <property type="entry name" value="ssDNA-bd_transcriptional_reg"/>
</dbReference>
<dbReference type="PANTHER" id="PTHR13215">
    <property type="entry name" value="RNA POLYMERASE II TRANSCRIPTIONAL COACTIVATOR"/>
    <property type="match status" value="1"/>
</dbReference>
<evidence type="ECO:0000256" key="5">
    <source>
        <dbReference type="ARBA" id="ARBA00023163"/>
    </source>
</evidence>
<dbReference type="AlphaFoldDB" id="A0A196SB92"/>
<dbReference type="GO" id="GO:0003713">
    <property type="term" value="F:transcription coactivator activity"/>
    <property type="evidence" value="ECO:0007669"/>
    <property type="project" value="InterPro"/>
</dbReference>
<gene>
    <name evidence="8" type="ORF">AV274_4024</name>
</gene>
<keyword evidence="5" id="KW-0804">Transcription</keyword>
<comment type="caution">
    <text evidence="8">The sequence shown here is derived from an EMBL/GenBank/DDBJ whole genome shotgun (WGS) entry which is preliminary data.</text>
</comment>
<evidence type="ECO:0000259" key="7">
    <source>
        <dbReference type="Pfam" id="PF02229"/>
    </source>
</evidence>
<organism evidence="8 9">
    <name type="scientific">Blastocystis sp. subtype 1 (strain ATCC 50177 / NandII)</name>
    <dbReference type="NCBI Taxonomy" id="478820"/>
    <lineage>
        <taxon>Eukaryota</taxon>
        <taxon>Sar</taxon>
        <taxon>Stramenopiles</taxon>
        <taxon>Bigyra</taxon>
        <taxon>Opalozoa</taxon>
        <taxon>Opalinata</taxon>
        <taxon>Blastocystidae</taxon>
        <taxon>Blastocystis</taxon>
    </lineage>
</organism>
<keyword evidence="6" id="KW-0539">Nucleus</keyword>
<evidence type="ECO:0000256" key="1">
    <source>
        <dbReference type="ARBA" id="ARBA00004123"/>
    </source>
</evidence>
<dbReference type="GO" id="GO:0005634">
    <property type="term" value="C:nucleus"/>
    <property type="evidence" value="ECO:0007669"/>
    <property type="project" value="UniProtKB-SubCell"/>
</dbReference>
<accession>A0A196SB92</accession>
<comment type="similarity">
    <text evidence="2">Belongs to the transcriptional coactivator PC4 family.</text>
</comment>
<feature type="domain" description="Transcriptional coactivator p15 (PC4) C-terminal" evidence="7">
    <location>
        <begin position="39"/>
        <end position="89"/>
    </location>
</feature>
<name>A0A196SB92_BLAHN</name>
<keyword evidence="4" id="KW-0238">DNA-binding</keyword>
<dbReference type="EMBL" id="LXWW01000264">
    <property type="protein sequence ID" value="OAO14320.1"/>
    <property type="molecule type" value="Genomic_DNA"/>
</dbReference>
<evidence type="ECO:0000313" key="9">
    <source>
        <dbReference type="Proteomes" id="UP000078348"/>
    </source>
</evidence>
<proteinExistence type="inferred from homology"/>
<dbReference type="Pfam" id="PF02229">
    <property type="entry name" value="PC4"/>
    <property type="match status" value="1"/>
</dbReference>
<comment type="subcellular location">
    <subcellularLocation>
        <location evidence="1">Nucleus</location>
    </subcellularLocation>
</comment>
<dbReference type="OrthoDB" id="2505440at2759"/>
<dbReference type="Gene3D" id="2.30.31.10">
    <property type="entry name" value="Transcriptional Coactivator Pc4, Chain A"/>
    <property type="match status" value="1"/>
</dbReference>
<dbReference type="InterPro" id="IPR045125">
    <property type="entry name" value="Sub1/Tcp4-like"/>
</dbReference>
<evidence type="ECO:0000256" key="3">
    <source>
        <dbReference type="ARBA" id="ARBA00023015"/>
    </source>
</evidence>
<evidence type="ECO:0000256" key="4">
    <source>
        <dbReference type="ARBA" id="ARBA00023125"/>
    </source>
</evidence>
<keyword evidence="3" id="KW-0805">Transcription regulation</keyword>
<evidence type="ECO:0000256" key="2">
    <source>
        <dbReference type="ARBA" id="ARBA00009001"/>
    </source>
</evidence>